<feature type="compositionally biased region" description="Low complexity" evidence="2">
    <location>
        <begin position="96"/>
        <end position="105"/>
    </location>
</feature>
<protein>
    <submittedName>
        <fullName evidence="3">Uncharacterized protein</fullName>
    </submittedName>
</protein>
<dbReference type="InParanoid" id="D8S727"/>
<dbReference type="HOGENOM" id="CLU_691521_0_0_1"/>
<keyword evidence="1" id="KW-0175">Coiled coil</keyword>
<dbReference type="Proteomes" id="UP000001514">
    <property type="component" value="Unassembled WGS sequence"/>
</dbReference>
<evidence type="ECO:0000313" key="4">
    <source>
        <dbReference type="Proteomes" id="UP000001514"/>
    </source>
</evidence>
<organism evidence="4">
    <name type="scientific">Selaginella moellendorffii</name>
    <name type="common">Spikemoss</name>
    <dbReference type="NCBI Taxonomy" id="88036"/>
    <lineage>
        <taxon>Eukaryota</taxon>
        <taxon>Viridiplantae</taxon>
        <taxon>Streptophyta</taxon>
        <taxon>Embryophyta</taxon>
        <taxon>Tracheophyta</taxon>
        <taxon>Lycopodiopsida</taxon>
        <taxon>Selaginellales</taxon>
        <taxon>Selaginellaceae</taxon>
        <taxon>Selaginella</taxon>
    </lineage>
</organism>
<dbReference type="Gramene" id="EFJ19540">
    <property type="protein sequence ID" value="EFJ19540"/>
    <property type="gene ID" value="SELMODRAFT_418871"/>
</dbReference>
<evidence type="ECO:0000256" key="1">
    <source>
        <dbReference type="SAM" id="Coils"/>
    </source>
</evidence>
<reference evidence="3 4" key="1">
    <citation type="journal article" date="2011" name="Science">
        <title>The Selaginella genome identifies genetic changes associated with the evolution of vascular plants.</title>
        <authorList>
            <person name="Banks J.A."/>
            <person name="Nishiyama T."/>
            <person name="Hasebe M."/>
            <person name="Bowman J.L."/>
            <person name="Gribskov M."/>
            <person name="dePamphilis C."/>
            <person name="Albert V.A."/>
            <person name="Aono N."/>
            <person name="Aoyama T."/>
            <person name="Ambrose B.A."/>
            <person name="Ashton N.W."/>
            <person name="Axtell M.J."/>
            <person name="Barker E."/>
            <person name="Barker M.S."/>
            <person name="Bennetzen J.L."/>
            <person name="Bonawitz N.D."/>
            <person name="Chapple C."/>
            <person name="Cheng C."/>
            <person name="Correa L.G."/>
            <person name="Dacre M."/>
            <person name="DeBarry J."/>
            <person name="Dreyer I."/>
            <person name="Elias M."/>
            <person name="Engstrom E.M."/>
            <person name="Estelle M."/>
            <person name="Feng L."/>
            <person name="Finet C."/>
            <person name="Floyd S.K."/>
            <person name="Frommer W.B."/>
            <person name="Fujita T."/>
            <person name="Gramzow L."/>
            <person name="Gutensohn M."/>
            <person name="Harholt J."/>
            <person name="Hattori M."/>
            <person name="Heyl A."/>
            <person name="Hirai T."/>
            <person name="Hiwatashi Y."/>
            <person name="Ishikawa M."/>
            <person name="Iwata M."/>
            <person name="Karol K.G."/>
            <person name="Koehler B."/>
            <person name="Kolukisaoglu U."/>
            <person name="Kubo M."/>
            <person name="Kurata T."/>
            <person name="Lalonde S."/>
            <person name="Li K."/>
            <person name="Li Y."/>
            <person name="Litt A."/>
            <person name="Lyons E."/>
            <person name="Manning G."/>
            <person name="Maruyama T."/>
            <person name="Michael T.P."/>
            <person name="Mikami K."/>
            <person name="Miyazaki S."/>
            <person name="Morinaga S."/>
            <person name="Murata T."/>
            <person name="Mueller-Roeber B."/>
            <person name="Nelson D.R."/>
            <person name="Obara M."/>
            <person name="Oguri Y."/>
            <person name="Olmstead R.G."/>
            <person name="Onodera N."/>
            <person name="Petersen B.L."/>
            <person name="Pils B."/>
            <person name="Prigge M."/>
            <person name="Rensing S.A."/>
            <person name="Riano-Pachon D.M."/>
            <person name="Roberts A.W."/>
            <person name="Sato Y."/>
            <person name="Scheller H.V."/>
            <person name="Schulz B."/>
            <person name="Schulz C."/>
            <person name="Shakirov E.V."/>
            <person name="Shibagaki N."/>
            <person name="Shinohara N."/>
            <person name="Shippen D.E."/>
            <person name="Soerensen I."/>
            <person name="Sotooka R."/>
            <person name="Sugimoto N."/>
            <person name="Sugita M."/>
            <person name="Sumikawa N."/>
            <person name="Tanurdzic M."/>
            <person name="Theissen G."/>
            <person name="Ulvskov P."/>
            <person name="Wakazuki S."/>
            <person name="Weng J.K."/>
            <person name="Willats W.W."/>
            <person name="Wipf D."/>
            <person name="Wolf P.G."/>
            <person name="Yang L."/>
            <person name="Zimmer A.D."/>
            <person name="Zhu Q."/>
            <person name="Mitros T."/>
            <person name="Hellsten U."/>
            <person name="Loque D."/>
            <person name="Otillar R."/>
            <person name="Salamov A."/>
            <person name="Schmutz J."/>
            <person name="Shapiro H."/>
            <person name="Lindquist E."/>
            <person name="Lucas S."/>
            <person name="Rokhsar D."/>
            <person name="Grigoriev I.V."/>
        </authorList>
    </citation>
    <scope>NUCLEOTIDE SEQUENCE [LARGE SCALE GENOMIC DNA]</scope>
</reference>
<dbReference type="AlphaFoldDB" id="D8S727"/>
<feature type="coiled-coil region" evidence="1">
    <location>
        <begin position="117"/>
        <end position="165"/>
    </location>
</feature>
<accession>D8S727</accession>
<feature type="coiled-coil region" evidence="1">
    <location>
        <begin position="223"/>
        <end position="250"/>
    </location>
</feature>
<feature type="compositionally biased region" description="Basic and acidic residues" evidence="2">
    <location>
        <begin position="389"/>
        <end position="399"/>
    </location>
</feature>
<evidence type="ECO:0000256" key="2">
    <source>
        <dbReference type="SAM" id="MobiDB-lite"/>
    </source>
</evidence>
<name>D8S727_SELML</name>
<dbReference type="EMBL" id="GL377605">
    <property type="protein sequence ID" value="EFJ19540.1"/>
    <property type="molecule type" value="Genomic_DNA"/>
</dbReference>
<sequence>MGLSLGGGLETANTPRKRRPFAPSRPHTAGVTAISHRPQTAPARPQSSPRKRMDRNSPYSPRNRVVTPRSANLSRPQTAGEPFALNSSAWGMKPMPAGSPASGRSRGSDSSRCGLDRETLVKELVELKKLVAEQNRQQKKQKLLASAVEHENRKLERDILDLELKGIADALSDYDSPFLREKLQDFKTRISYLQRACRLQSEELCLLRRDVRGTHTKRVARKLATIQTRINSENKEIQQMLAKNEQLEAANYQTQSNITEVSNVLQKVTHSLSICRFKTSEASIASKRYLKQGKDVRRRGLAAEQSIQRLKDQKLRFQIRMSILEKKLVASKKELAIVLQERDKGRAAKMKKYIEEQSKAMRSPRHRTPPRRSPKPVPADSVVGSLSDRSQKEKFGKKD</sequence>
<feature type="region of interest" description="Disordered" evidence="2">
    <location>
        <begin position="1"/>
        <end position="114"/>
    </location>
</feature>
<feature type="region of interest" description="Disordered" evidence="2">
    <location>
        <begin position="345"/>
        <end position="399"/>
    </location>
</feature>
<feature type="compositionally biased region" description="Basic residues" evidence="2">
    <location>
        <begin position="362"/>
        <end position="374"/>
    </location>
</feature>
<dbReference type="KEGG" id="smo:SELMODRAFT_418871"/>
<gene>
    <name evidence="3" type="ORF">SELMODRAFT_418871</name>
</gene>
<proteinExistence type="predicted"/>
<feature type="compositionally biased region" description="Basic and acidic residues" evidence="2">
    <location>
        <begin position="345"/>
        <end position="359"/>
    </location>
</feature>
<keyword evidence="4" id="KW-1185">Reference proteome</keyword>
<evidence type="ECO:0000313" key="3">
    <source>
        <dbReference type="EMBL" id="EFJ19540.1"/>
    </source>
</evidence>